<feature type="transmembrane region" description="Helical" evidence="1">
    <location>
        <begin position="20"/>
        <end position="42"/>
    </location>
</feature>
<dbReference type="AlphaFoldDB" id="A0A8H7VY68"/>
<keyword evidence="1" id="KW-0472">Membrane</keyword>
<proteinExistence type="predicted"/>
<evidence type="ECO:0000256" key="1">
    <source>
        <dbReference type="SAM" id="Phobius"/>
    </source>
</evidence>
<feature type="transmembrane region" description="Helical" evidence="1">
    <location>
        <begin position="85"/>
        <end position="107"/>
    </location>
</feature>
<protein>
    <submittedName>
        <fullName evidence="2">Uncharacterized protein</fullName>
    </submittedName>
</protein>
<organism evidence="2 3">
    <name type="scientific">Thamnidium elegans</name>
    <dbReference type="NCBI Taxonomy" id="101142"/>
    <lineage>
        <taxon>Eukaryota</taxon>
        <taxon>Fungi</taxon>
        <taxon>Fungi incertae sedis</taxon>
        <taxon>Mucoromycota</taxon>
        <taxon>Mucoromycotina</taxon>
        <taxon>Mucoromycetes</taxon>
        <taxon>Mucorales</taxon>
        <taxon>Mucorineae</taxon>
        <taxon>Mucoraceae</taxon>
        <taxon>Thamnidium</taxon>
    </lineage>
</organism>
<feature type="transmembrane region" description="Helical" evidence="1">
    <location>
        <begin position="169"/>
        <end position="188"/>
    </location>
</feature>
<feature type="transmembrane region" description="Helical" evidence="1">
    <location>
        <begin position="209"/>
        <end position="229"/>
    </location>
</feature>
<accession>A0A8H7VY68</accession>
<reference evidence="2" key="1">
    <citation type="submission" date="2021-01" db="EMBL/GenBank/DDBJ databases">
        <title>Metabolic potential, ecology and presence of endohyphal bacteria is reflected in genomic diversity of Mucoromycotina.</title>
        <authorList>
            <person name="Muszewska A."/>
            <person name="Okrasinska A."/>
            <person name="Steczkiewicz K."/>
            <person name="Drgas O."/>
            <person name="Orlowska M."/>
            <person name="Perlinska-Lenart U."/>
            <person name="Aleksandrzak-Piekarczyk T."/>
            <person name="Szatraj K."/>
            <person name="Zielenkiewicz U."/>
            <person name="Pilsyk S."/>
            <person name="Malc E."/>
            <person name="Mieczkowski P."/>
            <person name="Kruszewska J.S."/>
            <person name="Biernat P."/>
            <person name="Pawlowska J."/>
        </authorList>
    </citation>
    <scope>NUCLEOTIDE SEQUENCE</scope>
    <source>
        <strain evidence="2">WA0000018081</strain>
    </source>
</reference>
<name>A0A8H7VY68_9FUNG</name>
<feature type="transmembrane region" description="Helical" evidence="1">
    <location>
        <begin position="128"/>
        <end position="149"/>
    </location>
</feature>
<dbReference type="PANTHER" id="PTHR38848">
    <property type="entry name" value="G-PROTEIN COUPLED RECEPTORS FAMILY 3 PROFILE DOMAIN-CONTAINING PROTEIN"/>
    <property type="match status" value="1"/>
</dbReference>
<evidence type="ECO:0000313" key="2">
    <source>
        <dbReference type="EMBL" id="KAG2231504.1"/>
    </source>
</evidence>
<sequence>MSTSDAPLFVQTPQPDGAEIVAKLVSLFSFSILSVLFGVKTFNVKFRFLTYSRWLVLILYVFSWSFTIISMLLVTTNNANFTSCFLSIMVCDIFYSGTKIAIYAWLIEKVYLVTSTRESRWSTLSYKLHVLFMLPYIAIFTLMLVFHTVEVELTGTCIIGLQSIAALPLLIYDFLINLYMTIYFIRPLNKMGKSNVNSIIKRNSRLNEVAFRTLVASIVCLIVSFANIFSLQMLHGRERGLVCLTCCTVDVTINVITIHWVTSQTNSRTKDSQLDMSINQLDSSPDPLFAGNNDTTLIQHNNAASSNKKDSPKEDYADSMFRFIEESQCSRKSLTRH</sequence>
<dbReference type="PANTHER" id="PTHR38848:SF3">
    <property type="entry name" value="G-PROTEIN COUPLED RECEPTORS FAMILY 3 PROFILE DOMAIN-CONTAINING PROTEIN"/>
    <property type="match status" value="1"/>
</dbReference>
<gene>
    <name evidence="2" type="ORF">INT48_008671</name>
</gene>
<keyword evidence="3" id="KW-1185">Reference proteome</keyword>
<keyword evidence="1" id="KW-1133">Transmembrane helix</keyword>
<dbReference type="Proteomes" id="UP000613177">
    <property type="component" value="Unassembled WGS sequence"/>
</dbReference>
<evidence type="ECO:0000313" key="3">
    <source>
        <dbReference type="Proteomes" id="UP000613177"/>
    </source>
</evidence>
<keyword evidence="1" id="KW-0812">Transmembrane</keyword>
<comment type="caution">
    <text evidence="2">The sequence shown here is derived from an EMBL/GenBank/DDBJ whole genome shotgun (WGS) entry which is preliminary data.</text>
</comment>
<feature type="transmembrane region" description="Helical" evidence="1">
    <location>
        <begin position="54"/>
        <end position="73"/>
    </location>
</feature>
<dbReference type="EMBL" id="JAEPRE010000148">
    <property type="protein sequence ID" value="KAG2231504.1"/>
    <property type="molecule type" value="Genomic_DNA"/>
</dbReference>